<dbReference type="RefSeq" id="WP_009583238.1">
    <property type="nucleotide sequence ID" value="NZ_AMZN01000111.1"/>
</dbReference>
<dbReference type="Pfam" id="PF16261">
    <property type="entry name" value="DUF4915"/>
    <property type="match status" value="1"/>
</dbReference>
<dbReference type="NCBIfam" id="TIGR03032">
    <property type="entry name" value="TIGR03032 family protein"/>
    <property type="match status" value="1"/>
</dbReference>
<dbReference type="AlphaFoldDB" id="L8JLT4"/>
<gene>
    <name evidence="2" type="ORF">C900_00323</name>
</gene>
<dbReference type="SUPFAM" id="SSF63825">
    <property type="entry name" value="YWTD domain"/>
    <property type="match status" value="1"/>
</dbReference>
<sequence>MNKTLPPFSCSHSPNLPELLNQLGCTIVISTYQAGKVIMISAINDNSLIQLPRNFQKPMGLAFKGNKMAVATTNEVLILGNAPQMAPNYPKQTNTYDALFLPRSVYYTGALDIHDLEWVGNEIWAVNTLFSCLAVVDEEYSFKPKWKPAFISDLSPLDKCHLNGLAMVNDKPGYVTALGESDTPEGWRKNKSNGGIIIDVESNEVIARGLAMPHSPRIYNDQLFALLSATGELIKVNTQSGRYEVIKKFDGFVRGMTRHGDYLFVALSRLRENSSTFNDLPIAKRSLFCGIVILHMPTAGIVGYLKYENSVEEIYDIKVIPGFKRPGLLNHEKAEHRMALTSPEGDFWAVAKTEE</sequence>
<name>L8JLT4_9BACT</name>
<dbReference type="EMBL" id="AMZN01000111">
    <property type="protein sequence ID" value="ELR68489.1"/>
    <property type="molecule type" value="Genomic_DNA"/>
</dbReference>
<evidence type="ECO:0000313" key="3">
    <source>
        <dbReference type="Proteomes" id="UP000011135"/>
    </source>
</evidence>
<dbReference type="Proteomes" id="UP000011135">
    <property type="component" value="Unassembled WGS sequence"/>
</dbReference>
<accession>L8JLT4</accession>
<dbReference type="STRING" id="1237149.C900_00323"/>
<organism evidence="2 3">
    <name type="scientific">Fulvivirga imtechensis AK7</name>
    <dbReference type="NCBI Taxonomy" id="1237149"/>
    <lineage>
        <taxon>Bacteria</taxon>
        <taxon>Pseudomonadati</taxon>
        <taxon>Bacteroidota</taxon>
        <taxon>Cytophagia</taxon>
        <taxon>Cytophagales</taxon>
        <taxon>Fulvivirgaceae</taxon>
        <taxon>Fulvivirga</taxon>
    </lineage>
</organism>
<dbReference type="eggNOG" id="COG0457">
    <property type="taxonomic scope" value="Bacteria"/>
</dbReference>
<reference evidence="2 3" key="1">
    <citation type="submission" date="2012-12" db="EMBL/GenBank/DDBJ databases">
        <title>Genome assembly of Fulvivirga imtechensis AK7.</title>
        <authorList>
            <person name="Nupur N."/>
            <person name="Khatri I."/>
            <person name="Kumar R."/>
            <person name="Subramanian S."/>
            <person name="Pinnaka A."/>
        </authorList>
    </citation>
    <scope>NUCLEOTIDE SEQUENCE [LARGE SCALE GENOMIC DNA]</scope>
    <source>
        <strain evidence="2 3">AK7</strain>
    </source>
</reference>
<comment type="caution">
    <text evidence="2">The sequence shown here is derived from an EMBL/GenBank/DDBJ whole genome shotgun (WGS) entry which is preliminary data.</text>
</comment>
<evidence type="ECO:0000259" key="1">
    <source>
        <dbReference type="Pfam" id="PF16261"/>
    </source>
</evidence>
<dbReference type="OrthoDB" id="238183at2"/>
<keyword evidence="3" id="KW-1185">Reference proteome</keyword>
<proteinExistence type="predicted"/>
<evidence type="ECO:0000313" key="2">
    <source>
        <dbReference type="EMBL" id="ELR68489.1"/>
    </source>
</evidence>
<dbReference type="InterPro" id="IPR017481">
    <property type="entry name" value="CHP03032"/>
</dbReference>
<feature type="domain" description="Conserved hypothetical protein CHP03032" evidence="1">
    <location>
        <begin position="15"/>
        <end position="328"/>
    </location>
</feature>
<protein>
    <recommendedName>
        <fullName evidence="1">Conserved hypothetical protein CHP03032 domain-containing protein</fullName>
    </recommendedName>
</protein>